<keyword evidence="3" id="KW-1185">Reference proteome</keyword>
<feature type="transmembrane region" description="Helical" evidence="1">
    <location>
        <begin position="6"/>
        <end position="23"/>
    </location>
</feature>
<evidence type="ECO:0000313" key="3">
    <source>
        <dbReference type="Proteomes" id="UP000586305"/>
    </source>
</evidence>
<feature type="transmembrane region" description="Helical" evidence="1">
    <location>
        <begin position="110"/>
        <end position="128"/>
    </location>
</feature>
<reference evidence="2 3" key="1">
    <citation type="submission" date="2020-04" db="EMBL/GenBank/DDBJ databases">
        <title>Pseudoalteromonas caenipelagi sp. nov., isolated from a tidal flat.</title>
        <authorList>
            <person name="Park S."/>
            <person name="Yoon J.-H."/>
        </authorList>
    </citation>
    <scope>NUCLEOTIDE SEQUENCE [LARGE SCALE GENOMIC DNA]</scope>
    <source>
        <strain evidence="2 3">JBTF-M23</strain>
    </source>
</reference>
<keyword evidence="1" id="KW-0812">Transmembrane</keyword>
<dbReference type="AlphaFoldDB" id="A0A849VEQ4"/>
<dbReference type="RefSeq" id="WP_171627257.1">
    <property type="nucleotide sequence ID" value="NZ_JABBPG010000008.1"/>
</dbReference>
<gene>
    <name evidence="2" type="ORF">HG263_16845</name>
</gene>
<accession>A0A849VEQ4</accession>
<evidence type="ECO:0000313" key="2">
    <source>
        <dbReference type="EMBL" id="NOU52199.1"/>
    </source>
</evidence>
<feature type="transmembrane region" description="Helical" evidence="1">
    <location>
        <begin position="30"/>
        <end position="46"/>
    </location>
</feature>
<feature type="transmembrane region" description="Helical" evidence="1">
    <location>
        <begin position="85"/>
        <end position="104"/>
    </location>
</feature>
<proteinExistence type="predicted"/>
<evidence type="ECO:0000256" key="1">
    <source>
        <dbReference type="SAM" id="Phobius"/>
    </source>
</evidence>
<name>A0A849VEQ4_9GAMM</name>
<dbReference type="EMBL" id="JABBPG010000008">
    <property type="protein sequence ID" value="NOU52199.1"/>
    <property type="molecule type" value="Genomic_DNA"/>
</dbReference>
<protein>
    <submittedName>
        <fullName evidence="2">Uncharacterized protein</fullName>
    </submittedName>
</protein>
<comment type="caution">
    <text evidence="2">The sequence shown here is derived from an EMBL/GenBank/DDBJ whole genome shotgun (WGS) entry which is preliminary data.</text>
</comment>
<keyword evidence="1" id="KW-0472">Membrane</keyword>
<feature type="transmembrane region" description="Helical" evidence="1">
    <location>
        <begin position="52"/>
        <end position="73"/>
    </location>
</feature>
<sequence>MDFKGLFIMLVPLIAPYLSIKIFEVSSKQALNGFVGYYNLWLYFFVVDNYQYYIVTLVFIVACTSLLVILSLYAKESFVPNVREVALYLGVFSFLFFAALLLGYQGVQWFCINIILMQFVFMVFGKFFNKKSES</sequence>
<keyword evidence="1" id="KW-1133">Transmembrane helix</keyword>
<dbReference type="Proteomes" id="UP000586305">
    <property type="component" value="Unassembled WGS sequence"/>
</dbReference>
<organism evidence="2 3">
    <name type="scientific">Pseudoalteromonas caenipelagi</name>
    <dbReference type="NCBI Taxonomy" id="2726988"/>
    <lineage>
        <taxon>Bacteria</taxon>
        <taxon>Pseudomonadati</taxon>
        <taxon>Pseudomonadota</taxon>
        <taxon>Gammaproteobacteria</taxon>
        <taxon>Alteromonadales</taxon>
        <taxon>Pseudoalteromonadaceae</taxon>
        <taxon>Pseudoalteromonas</taxon>
    </lineage>
</organism>